<evidence type="ECO:0000313" key="3">
    <source>
        <dbReference type="Proteomes" id="UP001227230"/>
    </source>
</evidence>
<sequence length="187" mass="20697">MKRKSCSPCDSLGVRKKRSAIDPDLYLSFVLSSLSPHLLGTCVGLTCDDDDPQAKVEPSSLATPHSFSLSESDGKSKHFKKSVSYKKKKEKFLKMVEDLTHQKELLKMEIENVEQFYNPLKTLNSELNALVANPMGPRVILDLNVSSKETLGPKLVAPLDLNLSIALNADTTQLNRVIATQARKKSL</sequence>
<accession>A0ABY9BS09</accession>
<dbReference type="PANTHER" id="PTHR37614">
    <property type="entry name" value="OS02G0121400 PROTEIN"/>
    <property type="match status" value="1"/>
</dbReference>
<dbReference type="Proteomes" id="UP001227230">
    <property type="component" value="Chromosome 4"/>
</dbReference>
<evidence type="ECO:0000313" key="2">
    <source>
        <dbReference type="EMBL" id="WJZ85591.1"/>
    </source>
</evidence>
<organism evidence="2 3">
    <name type="scientific">Vitis vinifera</name>
    <name type="common">Grape</name>
    <dbReference type="NCBI Taxonomy" id="29760"/>
    <lineage>
        <taxon>Eukaryota</taxon>
        <taxon>Viridiplantae</taxon>
        <taxon>Streptophyta</taxon>
        <taxon>Embryophyta</taxon>
        <taxon>Tracheophyta</taxon>
        <taxon>Spermatophyta</taxon>
        <taxon>Magnoliopsida</taxon>
        <taxon>eudicotyledons</taxon>
        <taxon>Gunneridae</taxon>
        <taxon>Pentapetalae</taxon>
        <taxon>rosids</taxon>
        <taxon>Vitales</taxon>
        <taxon>Vitaceae</taxon>
        <taxon>Viteae</taxon>
        <taxon>Vitis</taxon>
    </lineage>
</organism>
<evidence type="ECO:0008006" key="4">
    <source>
        <dbReference type="Google" id="ProtNLM"/>
    </source>
</evidence>
<keyword evidence="3" id="KW-1185">Reference proteome</keyword>
<dbReference type="PANTHER" id="PTHR37614:SF2">
    <property type="entry name" value="OS02G0121400 PROTEIN"/>
    <property type="match status" value="1"/>
</dbReference>
<gene>
    <name evidence="2" type="ORF">VitviT2T_005117</name>
</gene>
<dbReference type="EMBL" id="CP126651">
    <property type="protein sequence ID" value="WJZ85591.1"/>
    <property type="molecule type" value="Genomic_DNA"/>
</dbReference>
<proteinExistence type="predicted"/>
<feature type="region of interest" description="Disordered" evidence="1">
    <location>
        <begin position="55"/>
        <end position="75"/>
    </location>
</feature>
<protein>
    <recommendedName>
        <fullName evidence="4">BZIP domain-containing protein</fullName>
    </recommendedName>
</protein>
<name>A0ABY9BS09_VITVI</name>
<evidence type="ECO:0000256" key="1">
    <source>
        <dbReference type="SAM" id="MobiDB-lite"/>
    </source>
</evidence>
<reference evidence="2 3" key="1">
    <citation type="journal article" date="2023" name="Hortic Res">
        <title>The complete reference genome for grapevine (Vitis vinifera L.) genetics and breeding.</title>
        <authorList>
            <person name="Shi X."/>
            <person name="Cao S."/>
            <person name="Wang X."/>
            <person name="Huang S."/>
            <person name="Wang Y."/>
            <person name="Liu Z."/>
            <person name="Liu W."/>
            <person name="Leng X."/>
            <person name="Peng Y."/>
            <person name="Wang N."/>
            <person name="Wang Y."/>
            <person name="Ma Z."/>
            <person name="Xu X."/>
            <person name="Zhang F."/>
            <person name="Xue H."/>
            <person name="Zhong H."/>
            <person name="Wang Y."/>
            <person name="Zhang K."/>
            <person name="Velt A."/>
            <person name="Avia K."/>
            <person name="Holtgrawe D."/>
            <person name="Grimplet J."/>
            <person name="Matus J.T."/>
            <person name="Ware D."/>
            <person name="Wu X."/>
            <person name="Wang H."/>
            <person name="Liu C."/>
            <person name="Fang Y."/>
            <person name="Rustenholz C."/>
            <person name="Cheng Z."/>
            <person name="Xiao H."/>
            <person name="Zhou Y."/>
        </authorList>
    </citation>
    <scope>NUCLEOTIDE SEQUENCE [LARGE SCALE GENOMIC DNA]</scope>
    <source>
        <strain evidence="3">cv. Pinot noir / PN40024</strain>
        <tissue evidence="2">Leaf</tissue>
    </source>
</reference>
<feature type="compositionally biased region" description="Polar residues" evidence="1">
    <location>
        <begin position="60"/>
        <end position="71"/>
    </location>
</feature>